<gene>
    <name evidence="1" type="ORF">BDV96DRAFT_582747</name>
</gene>
<organism evidence="1 2">
    <name type="scientific">Lophiotrema nucula</name>
    <dbReference type="NCBI Taxonomy" id="690887"/>
    <lineage>
        <taxon>Eukaryota</taxon>
        <taxon>Fungi</taxon>
        <taxon>Dikarya</taxon>
        <taxon>Ascomycota</taxon>
        <taxon>Pezizomycotina</taxon>
        <taxon>Dothideomycetes</taxon>
        <taxon>Pleosporomycetidae</taxon>
        <taxon>Pleosporales</taxon>
        <taxon>Lophiotremataceae</taxon>
        <taxon>Lophiotrema</taxon>
    </lineage>
</organism>
<name>A0A6A5YWP9_9PLEO</name>
<dbReference type="EMBL" id="ML977335">
    <property type="protein sequence ID" value="KAF2111214.1"/>
    <property type="molecule type" value="Genomic_DNA"/>
</dbReference>
<proteinExistence type="predicted"/>
<dbReference type="Proteomes" id="UP000799770">
    <property type="component" value="Unassembled WGS sequence"/>
</dbReference>
<evidence type="ECO:0000313" key="2">
    <source>
        <dbReference type="Proteomes" id="UP000799770"/>
    </source>
</evidence>
<protein>
    <submittedName>
        <fullName evidence="1">Uncharacterized protein</fullName>
    </submittedName>
</protein>
<sequence>MPLGDAETFWSDSVEAWRLSLVKTKQHTSAFSRTRDEDDPNKALYRIVSPIGGPCGTLSHEGELSEQSILGCYYVAMTWSSALRVSNVSDTFPLDDRIKDLQKEENVFSTRYAYGSNNRNGLGIMLVRPSVRGCCERVAVGYIHALAWAEAEPQGEKILLI</sequence>
<evidence type="ECO:0000313" key="1">
    <source>
        <dbReference type="EMBL" id="KAF2111214.1"/>
    </source>
</evidence>
<reference evidence="1" key="1">
    <citation type="journal article" date="2020" name="Stud. Mycol.">
        <title>101 Dothideomycetes genomes: a test case for predicting lifestyles and emergence of pathogens.</title>
        <authorList>
            <person name="Haridas S."/>
            <person name="Albert R."/>
            <person name="Binder M."/>
            <person name="Bloem J."/>
            <person name="Labutti K."/>
            <person name="Salamov A."/>
            <person name="Andreopoulos B."/>
            <person name="Baker S."/>
            <person name="Barry K."/>
            <person name="Bills G."/>
            <person name="Bluhm B."/>
            <person name="Cannon C."/>
            <person name="Castanera R."/>
            <person name="Culley D."/>
            <person name="Daum C."/>
            <person name="Ezra D."/>
            <person name="Gonzalez J."/>
            <person name="Henrissat B."/>
            <person name="Kuo A."/>
            <person name="Liang C."/>
            <person name="Lipzen A."/>
            <person name="Lutzoni F."/>
            <person name="Magnuson J."/>
            <person name="Mondo S."/>
            <person name="Nolan M."/>
            <person name="Ohm R."/>
            <person name="Pangilinan J."/>
            <person name="Park H.-J."/>
            <person name="Ramirez L."/>
            <person name="Alfaro M."/>
            <person name="Sun H."/>
            <person name="Tritt A."/>
            <person name="Yoshinaga Y."/>
            <person name="Zwiers L.-H."/>
            <person name="Turgeon B."/>
            <person name="Goodwin S."/>
            <person name="Spatafora J."/>
            <person name="Crous P."/>
            <person name="Grigoriev I."/>
        </authorList>
    </citation>
    <scope>NUCLEOTIDE SEQUENCE</scope>
    <source>
        <strain evidence="1">CBS 627.86</strain>
    </source>
</reference>
<dbReference type="AlphaFoldDB" id="A0A6A5YWP9"/>
<accession>A0A6A5YWP9</accession>
<keyword evidence="2" id="KW-1185">Reference proteome</keyword>